<dbReference type="CDD" id="cd02440">
    <property type="entry name" value="AdoMet_MTases"/>
    <property type="match status" value="1"/>
</dbReference>
<evidence type="ECO:0000313" key="9">
    <source>
        <dbReference type="EMBL" id="KAK7230422.1"/>
    </source>
</evidence>
<dbReference type="PANTHER" id="PTHR14741">
    <property type="entry name" value="S-ADENOSYLMETHIONINE-DEPENDENT METHYLTRANSFERASE RELATED"/>
    <property type="match status" value="1"/>
</dbReference>
<dbReference type="InterPro" id="IPR019012">
    <property type="entry name" value="RNA_cap_Gua-N2-MeTrfase"/>
</dbReference>
<dbReference type="Gene3D" id="3.40.50.150">
    <property type="entry name" value="Vaccinia Virus protein VP39"/>
    <property type="match status" value="1"/>
</dbReference>
<dbReference type="Pfam" id="PF09445">
    <property type="entry name" value="Methyltransf_15"/>
    <property type="match status" value="1"/>
</dbReference>
<dbReference type="SUPFAM" id="SSF53335">
    <property type="entry name" value="S-adenosyl-L-methionine-dependent methyltransferases"/>
    <property type="match status" value="1"/>
</dbReference>
<dbReference type="GO" id="GO:0032259">
    <property type="term" value="P:methylation"/>
    <property type="evidence" value="ECO:0007669"/>
    <property type="project" value="UniProtKB-KW"/>
</dbReference>
<comment type="catalytic activity">
    <reaction evidence="4">
        <text>a 5'-end (N(7)-methyl 5'-triphosphoguanosine)-ribonucleoside in snoRNA + S-adenosyl-L-methionine = a 5'-end (N(2),N(7)-dimethyl 5'-triphosphoguanosine)-ribonucleoside in snoRNA + S-adenosyl-L-homocysteine + H(+)</text>
        <dbReference type="Rhea" id="RHEA:78475"/>
        <dbReference type="Rhea" id="RHEA-COMP:19086"/>
        <dbReference type="Rhea" id="RHEA-COMP:19088"/>
        <dbReference type="ChEBI" id="CHEBI:15378"/>
        <dbReference type="ChEBI" id="CHEBI:57856"/>
        <dbReference type="ChEBI" id="CHEBI:59789"/>
        <dbReference type="ChEBI" id="CHEBI:156461"/>
        <dbReference type="ChEBI" id="CHEBI:172880"/>
    </reaction>
    <physiologicalReaction direction="left-to-right" evidence="4">
        <dbReference type="Rhea" id="RHEA:78476"/>
    </physiologicalReaction>
</comment>
<dbReference type="PANTHER" id="PTHR14741:SF32">
    <property type="entry name" value="TRIMETHYLGUANOSINE SYNTHASE"/>
    <property type="match status" value="1"/>
</dbReference>
<proteinExistence type="inferred from homology"/>
<dbReference type="InterPro" id="IPR002052">
    <property type="entry name" value="DNA_methylase_N6_adenine_CS"/>
</dbReference>
<dbReference type="Proteomes" id="UP001363151">
    <property type="component" value="Unassembled WGS sequence"/>
</dbReference>
<dbReference type="EMBL" id="JBBJCI010000433">
    <property type="protein sequence ID" value="KAK7230422.1"/>
    <property type="molecule type" value="Genomic_DNA"/>
</dbReference>
<keyword evidence="8" id="KW-0732">Signal</keyword>
<comment type="catalytic activity">
    <reaction evidence="5">
        <text>a 5'-end (N(2),N(7)-dimethyl 5'-triphosphoguanosine)-ribonucleoside in snRNA + S-adenosyl-L-methionine = a 5'-end (N(2),N(2),N(7)-trimethyl 5'-triphosphoguanosine)-ribonucleoside in snRNA + S-adenosyl-L-homocysteine + H(+)</text>
        <dbReference type="Rhea" id="RHEA:78479"/>
        <dbReference type="Rhea" id="RHEA-COMP:19087"/>
        <dbReference type="Rhea" id="RHEA-COMP:19089"/>
        <dbReference type="ChEBI" id="CHEBI:15378"/>
        <dbReference type="ChEBI" id="CHEBI:57856"/>
        <dbReference type="ChEBI" id="CHEBI:59789"/>
        <dbReference type="ChEBI" id="CHEBI:167623"/>
        <dbReference type="ChEBI" id="CHEBI:172880"/>
    </reaction>
    <physiologicalReaction direction="left-to-right" evidence="5">
        <dbReference type="Rhea" id="RHEA:78480"/>
    </physiologicalReaction>
</comment>
<dbReference type="PROSITE" id="PS00092">
    <property type="entry name" value="N6_MTASE"/>
    <property type="match status" value="1"/>
</dbReference>
<keyword evidence="9" id="KW-0489">Methyltransferase</keyword>
<keyword evidence="10" id="KW-1185">Reference proteome</keyword>
<dbReference type="InterPro" id="IPR029063">
    <property type="entry name" value="SAM-dependent_MTases_sf"/>
</dbReference>
<evidence type="ECO:0000256" key="6">
    <source>
        <dbReference type="ARBA" id="ARBA00049075"/>
    </source>
</evidence>
<gene>
    <name evidence="9" type="ORF">SO694_00188010</name>
</gene>
<evidence type="ECO:0000256" key="7">
    <source>
        <dbReference type="ARBA" id="ARBA00049790"/>
    </source>
</evidence>
<feature type="signal peptide" evidence="8">
    <location>
        <begin position="1"/>
        <end position="19"/>
    </location>
</feature>
<evidence type="ECO:0000256" key="4">
    <source>
        <dbReference type="ARBA" id="ARBA00048740"/>
    </source>
</evidence>
<comment type="caution">
    <text evidence="9">The sequence shown here is derived from an EMBL/GenBank/DDBJ whole genome shotgun (WGS) entry which is preliminary data.</text>
</comment>
<comment type="similarity">
    <text evidence="2">Belongs to the methyltransferase superfamily. Trimethylguanosine synthase family.</text>
</comment>
<name>A0ABR1FGL8_AURAN</name>
<evidence type="ECO:0000256" key="1">
    <source>
        <dbReference type="ARBA" id="ARBA00018517"/>
    </source>
</evidence>
<comment type="catalytic activity">
    <reaction evidence="3">
        <text>a 5'-end (N(2),N(7)-dimethyl 5'-triphosphoguanosine)-ribonucleoside in snoRNA + S-adenosyl-L-methionine = a 5'-end (N(2),N(2),N(7)-trimethyl 5'-triphosphoguanosine)-ribonucleoside in snoRNA + S-adenosyl-L-homocysteine + H(+)</text>
        <dbReference type="Rhea" id="RHEA:78507"/>
        <dbReference type="Rhea" id="RHEA-COMP:19088"/>
        <dbReference type="Rhea" id="RHEA-COMP:19090"/>
        <dbReference type="ChEBI" id="CHEBI:15378"/>
        <dbReference type="ChEBI" id="CHEBI:57856"/>
        <dbReference type="ChEBI" id="CHEBI:59789"/>
        <dbReference type="ChEBI" id="CHEBI:167623"/>
        <dbReference type="ChEBI" id="CHEBI:172880"/>
    </reaction>
    <physiologicalReaction direction="left-to-right" evidence="3">
        <dbReference type="Rhea" id="RHEA:78508"/>
    </physiologicalReaction>
</comment>
<protein>
    <recommendedName>
        <fullName evidence="1">Trimethylguanosine synthase</fullName>
    </recommendedName>
    <alternativeName>
        <fullName evidence="7">Cap-specific guanine-N(2) methyltransferase</fullName>
    </alternativeName>
</protein>
<evidence type="ECO:0000256" key="3">
    <source>
        <dbReference type="ARBA" id="ARBA00047418"/>
    </source>
</evidence>
<dbReference type="GO" id="GO:0008168">
    <property type="term" value="F:methyltransferase activity"/>
    <property type="evidence" value="ECO:0007669"/>
    <property type="project" value="UniProtKB-KW"/>
</dbReference>
<sequence>MRLVAWALALSVSSSLTSKKPFTHRVVVKHVPAWVPHERLLGDGAWQPEDDGGLACDLTTRNACDLAARLRGVGLGGRKLGAAATPAAAGAVRGARLEDARRRRTTSPGFARRGARLDAEGKFSLTPERLALDVGARARGTSVVDATCGCGGNAIGFARAGCAVLAVDVDRHRLDLARHNAKLYGVDITFACGDATKLPEDRSADVLFVDPPWGVDWNKTATPLSALPLLEDLLALARRRSFRRVLAKVPPSFDPATVPGAAAEAIFGHEAGDYRRVKFVLLDVDVSRGST</sequence>
<feature type="chain" id="PRO_5047128107" description="Trimethylguanosine synthase" evidence="8">
    <location>
        <begin position="20"/>
        <end position="291"/>
    </location>
</feature>
<comment type="catalytic activity">
    <reaction evidence="6">
        <text>a 5'-end (N(7)-methyl 5'-triphosphoguanosine)-ribonucleoside in snRNA + S-adenosyl-L-methionine = a 5'-end (N(2),N(7)-dimethyl 5'-triphosphoguanosine)-ribonucleoside in snRNA + S-adenosyl-L-homocysteine + H(+)</text>
        <dbReference type="Rhea" id="RHEA:78471"/>
        <dbReference type="Rhea" id="RHEA-COMP:19085"/>
        <dbReference type="Rhea" id="RHEA-COMP:19087"/>
        <dbReference type="ChEBI" id="CHEBI:15378"/>
        <dbReference type="ChEBI" id="CHEBI:57856"/>
        <dbReference type="ChEBI" id="CHEBI:59789"/>
        <dbReference type="ChEBI" id="CHEBI:156461"/>
        <dbReference type="ChEBI" id="CHEBI:172880"/>
    </reaction>
    <physiologicalReaction direction="left-to-right" evidence="6">
        <dbReference type="Rhea" id="RHEA:78472"/>
    </physiologicalReaction>
</comment>
<evidence type="ECO:0000256" key="8">
    <source>
        <dbReference type="SAM" id="SignalP"/>
    </source>
</evidence>
<evidence type="ECO:0000256" key="5">
    <source>
        <dbReference type="ARBA" id="ARBA00048763"/>
    </source>
</evidence>
<reference evidence="9 10" key="1">
    <citation type="submission" date="2024-03" db="EMBL/GenBank/DDBJ databases">
        <title>Aureococcus anophagefferens CCMP1851 and Kratosvirus quantuckense: Draft genome of a second virus-susceptible host strain in the model system.</title>
        <authorList>
            <person name="Chase E."/>
            <person name="Truchon A.R."/>
            <person name="Schepens W."/>
            <person name="Wilhelm S.W."/>
        </authorList>
    </citation>
    <scope>NUCLEOTIDE SEQUENCE [LARGE SCALE GENOMIC DNA]</scope>
    <source>
        <strain evidence="9 10">CCMP1851</strain>
    </source>
</reference>
<evidence type="ECO:0000313" key="10">
    <source>
        <dbReference type="Proteomes" id="UP001363151"/>
    </source>
</evidence>
<organism evidence="9 10">
    <name type="scientific">Aureococcus anophagefferens</name>
    <name type="common">Harmful bloom alga</name>
    <dbReference type="NCBI Taxonomy" id="44056"/>
    <lineage>
        <taxon>Eukaryota</taxon>
        <taxon>Sar</taxon>
        <taxon>Stramenopiles</taxon>
        <taxon>Ochrophyta</taxon>
        <taxon>Pelagophyceae</taxon>
        <taxon>Pelagomonadales</taxon>
        <taxon>Pelagomonadaceae</taxon>
        <taxon>Aureococcus</taxon>
    </lineage>
</organism>
<keyword evidence="9" id="KW-0808">Transferase</keyword>
<evidence type="ECO:0000256" key="2">
    <source>
        <dbReference type="ARBA" id="ARBA00025783"/>
    </source>
</evidence>
<accession>A0ABR1FGL8</accession>